<dbReference type="Pfam" id="PF08378">
    <property type="entry name" value="NERD"/>
    <property type="match status" value="1"/>
</dbReference>
<dbReference type="PROSITE" id="PS50965">
    <property type="entry name" value="NERD"/>
    <property type="match status" value="1"/>
</dbReference>
<sequence length="281" mass="31743">MNAGFGGEQELDRVLKNYRFPDETCILNDLSLSSSSLFQIDTLLLTTEFALICEVKNIAGDLSVRDNPPQLIRIADNGTVSGFLSPLAQVSNTCQLFEDWLLQRDIHLPVFGCVVLAYAKQRITLPPTEIPTLFPRLVPQHVRRLLTGTSIMTKNDLLRLTQSLLNAHKEYTPKSICAKFNIQPFEIKGGVECPGCNRLGMRKGRKGWYCSVCKTYSMDAHRQAIQDWFLLIDEPLSNKSFRTFLEMKSPRSALRLITEMGLIPSGNNRGRTYTSNFVKHT</sequence>
<proteinExistence type="predicted"/>
<evidence type="ECO:0000313" key="3">
    <source>
        <dbReference type="Proteomes" id="UP001303532"/>
    </source>
</evidence>
<accession>A0ABZ0KZH4</accession>
<protein>
    <submittedName>
        <fullName evidence="2">Nuclease-related domain-containing protein</fullName>
    </submittedName>
</protein>
<feature type="domain" description="NERD" evidence="1">
    <location>
        <begin position="3"/>
        <end position="120"/>
    </location>
</feature>
<gene>
    <name evidence="2" type="ORF">PGH26_02360</name>
</gene>
<dbReference type="EMBL" id="CP116341">
    <property type="protein sequence ID" value="WOV84791.1"/>
    <property type="molecule type" value="Genomic_DNA"/>
</dbReference>
<evidence type="ECO:0000259" key="1">
    <source>
        <dbReference type="PROSITE" id="PS50965"/>
    </source>
</evidence>
<dbReference type="InterPro" id="IPR011528">
    <property type="entry name" value="NERD"/>
</dbReference>
<organism evidence="2 3">
    <name type="scientific">Sporosarcina jeotgali</name>
    <dbReference type="NCBI Taxonomy" id="3020056"/>
    <lineage>
        <taxon>Bacteria</taxon>
        <taxon>Bacillati</taxon>
        <taxon>Bacillota</taxon>
        <taxon>Bacilli</taxon>
        <taxon>Bacillales</taxon>
        <taxon>Caryophanaceae</taxon>
        <taxon>Sporosarcina</taxon>
    </lineage>
</organism>
<dbReference type="Proteomes" id="UP001303532">
    <property type="component" value="Chromosome"/>
</dbReference>
<name>A0ABZ0KZH4_9BACL</name>
<evidence type="ECO:0000313" key="2">
    <source>
        <dbReference type="EMBL" id="WOV84791.1"/>
    </source>
</evidence>
<reference evidence="2 3" key="1">
    <citation type="submission" date="2023-01" db="EMBL/GenBank/DDBJ databases">
        <title>Sporosarcina sp. nov., isolated from Korean tranditional fermented seafood 'Jeotgal'.</title>
        <authorList>
            <person name="Yang A.-I."/>
        </authorList>
    </citation>
    <scope>NUCLEOTIDE SEQUENCE [LARGE SCALE GENOMIC DNA]</scope>
    <source>
        <strain evidence="2 3">B2O-1</strain>
    </source>
</reference>
<keyword evidence="3" id="KW-1185">Reference proteome</keyword>